<dbReference type="RefSeq" id="WP_023395894.1">
    <property type="nucleotide sequence ID" value="NZ_ASGZ01000068.1"/>
</dbReference>
<protein>
    <recommendedName>
        <fullName evidence="2">DUF1616 domain-containing protein</fullName>
    </recommendedName>
</protein>
<feature type="transmembrane region" description="Helical" evidence="1">
    <location>
        <begin position="144"/>
        <end position="161"/>
    </location>
</feature>
<feature type="transmembrane region" description="Helical" evidence="1">
    <location>
        <begin position="30"/>
        <end position="50"/>
    </location>
</feature>
<accession>V4GNE0</accession>
<evidence type="ECO:0000313" key="3">
    <source>
        <dbReference type="EMBL" id="ESP86906.1"/>
    </source>
</evidence>
<feature type="transmembrane region" description="Helical" evidence="1">
    <location>
        <begin position="194"/>
        <end position="215"/>
    </location>
</feature>
<dbReference type="Proteomes" id="UP000017840">
    <property type="component" value="Unassembled WGS sequence"/>
</dbReference>
<evidence type="ECO:0000256" key="1">
    <source>
        <dbReference type="SAM" id="Phobius"/>
    </source>
</evidence>
<proteinExistence type="predicted"/>
<organism evidence="3 4">
    <name type="scientific">Candidatus Halobonum tyrrellensis G22</name>
    <dbReference type="NCBI Taxonomy" id="1324957"/>
    <lineage>
        <taxon>Archaea</taxon>
        <taxon>Methanobacteriati</taxon>
        <taxon>Methanobacteriota</taxon>
        <taxon>Stenosarchaea group</taxon>
        <taxon>Halobacteria</taxon>
        <taxon>Halobacteriales</taxon>
        <taxon>Haloferacaceae</taxon>
        <taxon>Candidatus Halobonum</taxon>
    </lineage>
</organism>
<dbReference type="EMBL" id="ASGZ01000068">
    <property type="protein sequence ID" value="ESP86906.1"/>
    <property type="molecule type" value="Genomic_DNA"/>
</dbReference>
<keyword evidence="1" id="KW-1133">Transmembrane helix</keyword>
<name>V4GNE0_9EURY</name>
<dbReference type="STRING" id="1324957.K933_16632"/>
<gene>
    <name evidence="3" type="ORF">K933_16632</name>
</gene>
<reference evidence="3 4" key="1">
    <citation type="journal article" date="2013" name="Genome Announc.">
        <title>Draft Genome Sequence of 'Candidatus Halobonum tyrrellensis' Strain G22, Isolated from the Hypersaline Waters of Lake Tyrrell, Australia.</title>
        <authorList>
            <person name="Ugalde J.A."/>
            <person name="Narasingarao P."/>
            <person name="Kuo S."/>
            <person name="Podell S."/>
            <person name="Allen E.E."/>
        </authorList>
    </citation>
    <scope>NUCLEOTIDE SEQUENCE [LARGE SCALE GENOMIC DNA]</scope>
    <source>
        <strain evidence="3 4">G22</strain>
    </source>
</reference>
<keyword evidence="4" id="KW-1185">Reference proteome</keyword>
<feature type="domain" description="DUF1616" evidence="2">
    <location>
        <begin position="34"/>
        <end position="351"/>
    </location>
</feature>
<evidence type="ECO:0000259" key="2">
    <source>
        <dbReference type="Pfam" id="PF07760"/>
    </source>
</evidence>
<keyword evidence="1" id="KW-0472">Membrane</keyword>
<dbReference type="InterPro" id="IPR011674">
    <property type="entry name" value="DUF1616"/>
</dbReference>
<evidence type="ECO:0000313" key="4">
    <source>
        <dbReference type="Proteomes" id="UP000017840"/>
    </source>
</evidence>
<keyword evidence="1" id="KW-0812">Transmembrane</keyword>
<feature type="transmembrane region" description="Helical" evidence="1">
    <location>
        <begin position="114"/>
        <end position="132"/>
    </location>
</feature>
<dbReference type="eggNOG" id="arCOG02884">
    <property type="taxonomic scope" value="Archaea"/>
</dbReference>
<dbReference type="OrthoDB" id="82282at2157"/>
<comment type="caution">
    <text evidence="3">The sequence shown here is derived from an EMBL/GenBank/DDBJ whole genome shotgun (WGS) entry which is preliminary data.</text>
</comment>
<dbReference type="Pfam" id="PF07760">
    <property type="entry name" value="DUF1616"/>
    <property type="match status" value="1"/>
</dbReference>
<feature type="transmembrane region" description="Helical" evidence="1">
    <location>
        <begin position="56"/>
        <end position="76"/>
    </location>
</feature>
<sequence>MDSGRSEPDGGQTAVRDVSSGPLASVPLDIAGLLVFLAVALPFTLGVASLPDPVQILVGLPLVMLLPGYALTTALFPKRARGELDANVSALGADAIPHRIRGLSDRGLVGAERVALGFAVSVVLVPLYGLLINFSPLDWSTQSIVGILTVVTVVASIAALVRHRELAAVDTTGYTVAGAVAAFRQSLRRSTFDATLTVVVVVCILFAGVSGAFALTSPLDRSTYTDFSLVTQTDGGEYVEANYPDTLVAGEPTDFHVGIVNNEQRPTDYTVVVQLQRVRTQDGDVSVLTRNRLASFSTQLGTGESTYAQTSLTPQSLGENFRLAFLLYDGSDPPANPTIDNAYRYTFVWVDVVGEESAAASAGSTNSSS</sequence>
<dbReference type="AlphaFoldDB" id="V4GNE0"/>